<keyword evidence="6" id="KW-1185">Reference proteome</keyword>
<gene>
    <name evidence="5" type="ORF">CYME_CMS090C</name>
</gene>
<dbReference type="STRING" id="280699.M1VBL1"/>
<dbReference type="Gramene" id="CMS090CT">
    <property type="protein sequence ID" value="CMS090CT"/>
    <property type="gene ID" value="CMS090C"/>
</dbReference>
<feature type="compositionally biased region" description="Gly residues" evidence="3">
    <location>
        <begin position="56"/>
        <end position="71"/>
    </location>
</feature>
<reference evidence="5 6" key="2">
    <citation type="journal article" date="2007" name="BMC Biol.">
        <title>A 100%-complete sequence reveals unusually simple genomic features in the hot-spring red alga Cyanidioschyzon merolae.</title>
        <authorList>
            <person name="Nozaki H."/>
            <person name="Takano H."/>
            <person name="Misumi O."/>
            <person name="Terasawa K."/>
            <person name="Matsuzaki M."/>
            <person name="Maruyama S."/>
            <person name="Nishida K."/>
            <person name="Yagisawa F."/>
            <person name="Yoshida Y."/>
            <person name="Fujiwara T."/>
            <person name="Takio S."/>
            <person name="Tamura K."/>
            <person name="Chung S.J."/>
            <person name="Nakamura S."/>
            <person name="Kuroiwa H."/>
            <person name="Tanaka K."/>
            <person name="Sato N."/>
            <person name="Kuroiwa T."/>
        </authorList>
    </citation>
    <scope>NUCLEOTIDE SEQUENCE [LARGE SCALE GENOMIC DNA]</scope>
    <source>
        <strain evidence="5 6">10D</strain>
    </source>
</reference>
<evidence type="ECO:0000259" key="4">
    <source>
        <dbReference type="Pfam" id="PF04755"/>
    </source>
</evidence>
<protein>
    <recommendedName>
        <fullName evidence="4">Plastid lipid-associated protein/fibrillin conserved domain-containing protein</fullName>
    </recommendedName>
</protein>
<dbReference type="PANTHER" id="PTHR31906">
    <property type="entry name" value="PLASTID-LIPID-ASSOCIATED PROTEIN 4, CHLOROPLASTIC-RELATED"/>
    <property type="match status" value="1"/>
</dbReference>
<dbReference type="InterPro" id="IPR006843">
    <property type="entry name" value="PAP/fibrillin_dom"/>
</dbReference>
<dbReference type="InterPro" id="IPR039633">
    <property type="entry name" value="PAP"/>
</dbReference>
<name>M1VBL1_CYAM1</name>
<comment type="subcellular location">
    <subcellularLocation>
        <location evidence="1">Plastid</location>
    </subcellularLocation>
</comment>
<evidence type="ECO:0000256" key="2">
    <source>
        <dbReference type="ARBA" id="ARBA00022640"/>
    </source>
</evidence>
<evidence type="ECO:0000313" key="6">
    <source>
        <dbReference type="Proteomes" id="UP000007014"/>
    </source>
</evidence>
<evidence type="ECO:0000313" key="5">
    <source>
        <dbReference type="EMBL" id="BAM82729.1"/>
    </source>
</evidence>
<feature type="domain" description="Plastid lipid-associated protein/fibrillin conserved" evidence="4">
    <location>
        <begin position="106"/>
        <end position="293"/>
    </location>
</feature>
<accession>M1VBL1</accession>
<evidence type="ECO:0000256" key="1">
    <source>
        <dbReference type="ARBA" id="ARBA00004474"/>
    </source>
</evidence>
<sequence>MTLFFVTCVGSASISGLQRSSTARSGLRAVPRSKGTAFRMRKGRAKNGLLMSNGPGDAGSGPVGPEGGADGSSGYAADQDYPSDSYRRTPAEAMRSAVFDKAKIAQTKLKLLQLAASTGRGDLASTAQRNLVEDLVTQLESMSPTVSPLESADINGKWQLVYCSKPLYKINPFYLPAATPLGNLGVITQTINMDLGELVNEAEVHSFPAVNGVVVSVSRVLPVSETRMELLVERVTLRAKDVAGRFDLGGLKLDIPVEGFYDRLQGGQPGRPFLDIIFMDEDLRVCRGKQRTIYAFTKLSR</sequence>
<dbReference type="OMA" id="LCYSSTQ"/>
<reference evidence="5 6" key="1">
    <citation type="journal article" date="2004" name="Nature">
        <title>Genome sequence of the ultrasmall unicellular red alga Cyanidioschyzon merolae 10D.</title>
        <authorList>
            <person name="Matsuzaki M."/>
            <person name="Misumi O."/>
            <person name="Shin-i T."/>
            <person name="Maruyama S."/>
            <person name="Takahara M."/>
            <person name="Miyagishima S."/>
            <person name="Mori T."/>
            <person name="Nishida K."/>
            <person name="Yagisawa F."/>
            <person name="Nishida K."/>
            <person name="Yoshida Y."/>
            <person name="Nishimura Y."/>
            <person name="Nakao S."/>
            <person name="Kobayashi T."/>
            <person name="Momoyama Y."/>
            <person name="Higashiyama T."/>
            <person name="Minoda A."/>
            <person name="Sano M."/>
            <person name="Nomoto H."/>
            <person name="Oishi K."/>
            <person name="Hayashi H."/>
            <person name="Ohta F."/>
            <person name="Nishizaka S."/>
            <person name="Haga S."/>
            <person name="Miura S."/>
            <person name="Morishita T."/>
            <person name="Kabeya Y."/>
            <person name="Terasawa K."/>
            <person name="Suzuki Y."/>
            <person name="Ishii Y."/>
            <person name="Asakawa S."/>
            <person name="Takano H."/>
            <person name="Ohta N."/>
            <person name="Kuroiwa H."/>
            <person name="Tanaka K."/>
            <person name="Shimizu N."/>
            <person name="Sugano S."/>
            <person name="Sato N."/>
            <person name="Nozaki H."/>
            <person name="Ogasawara N."/>
            <person name="Kohara Y."/>
            <person name="Kuroiwa T."/>
        </authorList>
    </citation>
    <scope>NUCLEOTIDE SEQUENCE [LARGE SCALE GENOMIC DNA]</scope>
    <source>
        <strain evidence="5 6">10D</strain>
    </source>
</reference>
<dbReference type="OrthoDB" id="203682at2759"/>
<dbReference type="HOGENOM" id="CLU_925465_0_0_1"/>
<evidence type="ECO:0000256" key="3">
    <source>
        <dbReference type="SAM" id="MobiDB-lite"/>
    </source>
</evidence>
<dbReference type="EMBL" id="AP006501">
    <property type="protein sequence ID" value="BAM82729.1"/>
    <property type="molecule type" value="Genomic_DNA"/>
</dbReference>
<dbReference type="GO" id="GO:0009536">
    <property type="term" value="C:plastid"/>
    <property type="evidence" value="ECO:0007669"/>
    <property type="project" value="UniProtKB-SubCell"/>
</dbReference>
<feature type="region of interest" description="Disordered" evidence="3">
    <location>
        <begin position="33"/>
        <end position="83"/>
    </location>
</feature>
<keyword evidence="2" id="KW-0934">Plastid</keyword>
<dbReference type="AlphaFoldDB" id="M1VBL1"/>
<dbReference type="RefSeq" id="XP_005538765.1">
    <property type="nucleotide sequence ID" value="XM_005538708.1"/>
</dbReference>
<dbReference type="Pfam" id="PF04755">
    <property type="entry name" value="PAP_fibrillin"/>
    <property type="match status" value="1"/>
</dbReference>
<dbReference type="Proteomes" id="UP000007014">
    <property type="component" value="Chromosome 19"/>
</dbReference>
<dbReference type="KEGG" id="cme:CYME_CMS090C"/>
<dbReference type="GeneID" id="16997461"/>
<proteinExistence type="predicted"/>
<organism evidence="5 6">
    <name type="scientific">Cyanidioschyzon merolae (strain NIES-3377 / 10D)</name>
    <name type="common">Unicellular red alga</name>
    <dbReference type="NCBI Taxonomy" id="280699"/>
    <lineage>
        <taxon>Eukaryota</taxon>
        <taxon>Rhodophyta</taxon>
        <taxon>Bangiophyceae</taxon>
        <taxon>Cyanidiales</taxon>
        <taxon>Cyanidiaceae</taxon>
        <taxon>Cyanidioschyzon</taxon>
    </lineage>
</organism>